<dbReference type="Gene3D" id="3.40.190.10">
    <property type="entry name" value="Periplasmic binding protein-like II"/>
    <property type="match status" value="2"/>
</dbReference>
<comment type="cofactor">
    <cofactor evidence="1">
        <name>Mg(2+)</name>
        <dbReference type="ChEBI" id="CHEBI:18420"/>
    </cofactor>
</comment>
<dbReference type="Pfam" id="PF00990">
    <property type="entry name" value="GGDEF"/>
    <property type="match status" value="1"/>
</dbReference>
<keyword evidence="5" id="KW-0472">Membrane</keyword>
<dbReference type="Proteomes" id="UP000244441">
    <property type="component" value="Chromosome"/>
</dbReference>
<gene>
    <name evidence="7" type="ORF">C2869_01000</name>
</gene>
<dbReference type="InterPro" id="IPR050469">
    <property type="entry name" value="Diguanylate_Cyclase"/>
</dbReference>
<keyword evidence="5" id="KW-1133">Transmembrane helix</keyword>
<evidence type="ECO:0000256" key="1">
    <source>
        <dbReference type="ARBA" id="ARBA00001946"/>
    </source>
</evidence>
<evidence type="ECO:0000256" key="4">
    <source>
        <dbReference type="SAM" id="Coils"/>
    </source>
</evidence>
<evidence type="ECO:0000256" key="2">
    <source>
        <dbReference type="ARBA" id="ARBA00012528"/>
    </source>
</evidence>
<dbReference type="InterPro" id="IPR029787">
    <property type="entry name" value="Nucleotide_cyclase"/>
</dbReference>
<dbReference type="InterPro" id="IPR043128">
    <property type="entry name" value="Rev_trsase/Diguanyl_cyclase"/>
</dbReference>
<evidence type="ECO:0000259" key="6">
    <source>
        <dbReference type="PROSITE" id="PS50887"/>
    </source>
</evidence>
<dbReference type="PANTHER" id="PTHR45138">
    <property type="entry name" value="REGULATORY COMPONENTS OF SENSORY TRANSDUCTION SYSTEM"/>
    <property type="match status" value="1"/>
</dbReference>
<keyword evidence="4" id="KW-0175">Coiled coil</keyword>
<comment type="catalytic activity">
    <reaction evidence="3">
        <text>2 GTP = 3',3'-c-di-GMP + 2 diphosphate</text>
        <dbReference type="Rhea" id="RHEA:24898"/>
        <dbReference type="ChEBI" id="CHEBI:33019"/>
        <dbReference type="ChEBI" id="CHEBI:37565"/>
        <dbReference type="ChEBI" id="CHEBI:58805"/>
        <dbReference type="EC" id="2.7.7.65"/>
    </reaction>
</comment>
<dbReference type="Gene3D" id="3.30.70.270">
    <property type="match status" value="1"/>
</dbReference>
<evidence type="ECO:0000313" key="7">
    <source>
        <dbReference type="EMBL" id="AWB65104.1"/>
    </source>
</evidence>
<dbReference type="InterPro" id="IPR000160">
    <property type="entry name" value="GGDEF_dom"/>
</dbReference>
<evidence type="ECO:0000256" key="5">
    <source>
        <dbReference type="SAM" id="Phobius"/>
    </source>
</evidence>
<dbReference type="KEGG" id="cate:C2869_01000"/>
<protein>
    <recommendedName>
        <fullName evidence="2">diguanylate cyclase</fullName>
        <ecNumber evidence="2">2.7.7.65</ecNumber>
    </recommendedName>
</protein>
<dbReference type="SUPFAM" id="SSF53850">
    <property type="entry name" value="Periplasmic binding protein-like II"/>
    <property type="match status" value="1"/>
</dbReference>
<sequence>MCKAITTTIYKFYLLLAAIALPYNAFSLELTNSELTYLQKTSAIKMCVDPDWMPYERINQFGHHEGIAADYLSLVAKRLNIQVKLVRTHSWAQTLEFAKQRRCDIISMARKTADRQAYFNFTQPYITYPFVVATLVDQPFIESFDLIADKTIAAVKGYAVTEHLKLQYPTLNLIEVANIDEGIQLVREKKSFAYVDSALAIGYKIQQSATLDIKVSGQLHYSSSPSIAVRNDEPLLVNVIDKALASITKEERQAIYNTWVSIRFEKGFDYSLALQVLLLVGSFLILSLYWNRRLIKANEKTRKAVNELNAAKTLLEEKNASLEQLATVDMLTGLHNRLKIEESFEVELNRYDRFHSVFSVILLDLDNFKQVNDEYGHLTGDLILVEFAKLLKTHTRNMDFVGRWGGEEFIILCPETDLIGAEFLADKIRFEVEQFSFPEVGHKTCSLGVTTIREGDSQQDIVLRADQALYKAKGKGKNLVELN</sequence>
<dbReference type="PANTHER" id="PTHR45138:SF9">
    <property type="entry name" value="DIGUANYLATE CYCLASE DGCM-RELATED"/>
    <property type="match status" value="1"/>
</dbReference>
<name>A0A2S0VLL4_9ALTE</name>
<dbReference type="FunFam" id="3.30.70.270:FF:000001">
    <property type="entry name" value="Diguanylate cyclase domain protein"/>
    <property type="match status" value="1"/>
</dbReference>
<dbReference type="CDD" id="cd01949">
    <property type="entry name" value="GGDEF"/>
    <property type="match status" value="1"/>
</dbReference>
<feature type="coiled-coil region" evidence="4">
    <location>
        <begin position="291"/>
        <end position="325"/>
    </location>
</feature>
<feature type="transmembrane region" description="Helical" evidence="5">
    <location>
        <begin position="270"/>
        <end position="290"/>
    </location>
</feature>
<proteinExistence type="predicted"/>
<dbReference type="InterPro" id="IPR001638">
    <property type="entry name" value="Solute-binding_3/MltF_N"/>
</dbReference>
<dbReference type="EMBL" id="CP026604">
    <property type="protein sequence ID" value="AWB65104.1"/>
    <property type="molecule type" value="Genomic_DNA"/>
</dbReference>
<dbReference type="CDD" id="cd13708">
    <property type="entry name" value="PBP2_BvgS_like_1"/>
    <property type="match status" value="1"/>
</dbReference>
<dbReference type="PROSITE" id="PS50887">
    <property type="entry name" value="GGDEF"/>
    <property type="match status" value="1"/>
</dbReference>
<dbReference type="SUPFAM" id="SSF55073">
    <property type="entry name" value="Nucleotide cyclase"/>
    <property type="match status" value="1"/>
</dbReference>
<dbReference type="Pfam" id="PF00497">
    <property type="entry name" value="SBP_bac_3"/>
    <property type="match status" value="1"/>
</dbReference>
<keyword evidence="5" id="KW-0812">Transmembrane</keyword>
<evidence type="ECO:0000256" key="3">
    <source>
        <dbReference type="ARBA" id="ARBA00034247"/>
    </source>
</evidence>
<dbReference type="NCBIfam" id="TIGR00254">
    <property type="entry name" value="GGDEF"/>
    <property type="match status" value="1"/>
</dbReference>
<dbReference type="SMART" id="SM00267">
    <property type="entry name" value="GGDEF"/>
    <property type="match status" value="1"/>
</dbReference>
<dbReference type="EC" id="2.7.7.65" evidence="2"/>
<dbReference type="AlphaFoldDB" id="A0A2S0VLL4"/>
<evidence type="ECO:0000313" key="8">
    <source>
        <dbReference type="Proteomes" id="UP000244441"/>
    </source>
</evidence>
<keyword evidence="8" id="KW-1185">Reference proteome</keyword>
<dbReference type="GO" id="GO:0052621">
    <property type="term" value="F:diguanylate cyclase activity"/>
    <property type="evidence" value="ECO:0007669"/>
    <property type="project" value="UniProtKB-EC"/>
</dbReference>
<dbReference type="SMART" id="SM00062">
    <property type="entry name" value="PBPb"/>
    <property type="match status" value="1"/>
</dbReference>
<reference evidence="7 8" key="1">
    <citation type="submission" date="2018-01" db="EMBL/GenBank/DDBJ databases">
        <title>Genome sequence of a Cantenovulum-like bacteria.</title>
        <authorList>
            <person name="Tan W.R."/>
            <person name="Lau N.-S."/>
            <person name="Go F."/>
            <person name="Amirul A.-A.A."/>
        </authorList>
    </citation>
    <scope>NUCLEOTIDE SEQUENCE [LARGE SCALE GENOMIC DNA]</scope>
    <source>
        <strain evidence="7 8">CCB-QB4</strain>
    </source>
</reference>
<organism evidence="7 8">
    <name type="scientific">Saccharobesus litoralis</name>
    <dbReference type="NCBI Taxonomy" id="2172099"/>
    <lineage>
        <taxon>Bacteria</taxon>
        <taxon>Pseudomonadati</taxon>
        <taxon>Pseudomonadota</taxon>
        <taxon>Gammaproteobacteria</taxon>
        <taxon>Alteromonadales</taxon>
        <taxon>Alteromonadaceae</taxon>
        <taxon>Saccharobesus</taxon>
    </lineage>
</organism>
<feature type="domain" description="GGDEF" evidence="6">
    <location>
        <begin position="356"/>
        <end position="483"/>
    </location>
</feature>
<accession>A0A2S0VLL4</accession>